<dbReference type="InterPro" id="IPR051380">
    <property type="entry name" value="pH-response_reg_palI/RIM9"/>
</dbReference>
<dbReference type="Proteomes" id="UP000245771">
    <property type="component" value="Unassembled WGS sequence"/>
</dbReference>
<name>A0A316V8U3_9BASI</name>
<evidence type="ECO:0000256" key="1">
    <source>
        <dbReference type="SAM" id="Phobius"/>
    </source>
</evidence>
<dbReference type="PANTHER" id="PTHR28013">
    <property type="entry name" value="PROTEIN DCV1-RELATED"/>
    <property type="match status" value="1"/>
</dbReference>
<dbReference type="AlphaFoldDB" id="A0A316V8U3"/>
<feature type="transmembrane region" description="Helical" evidence="1">
    <location>
        <begin position="119"/>
        <end position="142"/>
    </location>
</feature>
<dbReference type="STRING" id="1280837.A0A316V8U3"/>
<gene>
    <name evidence="2" type="ORF">FA14DRAFT_161299</name>
</gene>
<evidence type="ECO:0008006" key="4">
    <source>
        <dbReference type="Google" id="ProtNLM"/>
    </source>
</evidence>
<dbReference type="GO" id="GO:0035838">
    <property type="term" value="C:growing cell tip"/>
    <property type="evidence" value="ECO:0007669"/>
    <property type="project" value="TreeGrafter"/>
</dbReference>
<dbReference type="PANTHER" id="PTHR28013:SF4">
    <property type="entry name" value="MARVEL DOMAIN-CONTAINING PROTEIN"/>
    <property type="match status" value="1"/>
</dbReference>
<keyword evidence="1" id="KW-1133">Transmembrane helix</keyword>
<evidence type="ECO:0000313" key="2">
    <source>
        <dbReference type="EMBL" id="PWN33458.1"/>
    </source>
</evidence>
<evidence type="ECO:0000313" key="3">
    <source>
        <dbReference type="Proteomes" id="UP000245771"/>
    </source>
</evidence>
<dbReference type="GO" id="GO:0032153">
    <property type="term" value="C:cell division site"/>
    <property type="evidence" value="ECO:0007669"/>
    <property type="project" value="TreeGrafter"/>
</dbReference>
<dbReference type="Pfam" id="PF06687">
    <property type="entry name" value="SUR7"/>
    <property type="match status" value="1"/>
</dbReference>
<organism evidence="2 3">
    <name type="scientific">Meira miltonrushii</name>
    <dbReference type="NCBI Taxonomy" id="1280837"/>
    <lineage>
        <taxon>Eukaryota</taxon>
        <taxon>Fungi</taxon>
        <taxon>Dikarya</taxon>
        <taxon>Basidiomycota</taxon>
        <taxon>Ustilaginomycotina</taxon>
        <taxon>Exobasidiomycetes</taxon>
        <taxon>Exobasidiales</taxon>
        <taxon>Brachybasidiaceae</taxon>
        <taxon>Meira</taxon>
    </lineage>
</organism>
<dbReference type="InterPro" id="IPR009571">
    <property type="entry name" value="SUR7/Rim9-like_fungi"/>
</dbReference>
<dbReference type="GeneID" id="37020833"/>
<dbReference type="EMBL" id="KZ819604">
    <property type="protein sequence ID" value="PWN33458.1"/>
    <property type="molecule type" value="Genomic_DNA"/>
</dbReference>
<protein>
    <recommendedName>
        <fullName evidence="4">Pali-domain-containing protein</fullName>
    </recommendedName>
</protein>
<reference evidence="2 3" key="1">
    <citation type="journal article" date="2018" name="Mol. Biol. Evol.">
        <title>Broad Genomic Sampling Reveals a Smut Pathogenic Ancestry of the Fungal Clade Ustilaginomycotina.</title>
        <authorList>
            <person name="Kijpornyongpan T."/>
            <person name="Mondo S.J."/>
            <person name="Barry K."/>
            <person name="Sandor L."/>
            <person name="Lee J."/>
            <person name="Lipzen A."/>
            <person name="Pangilinan J."/>
            <person name="LaButti K."/>
            <person name="Hainaut M."/>
            <person name="Henrissat B."/>
            <person name="Grigoriev I.V."/>
            <person name="Spatafora J.W."/>
            <person name="Aime M.C."/>
        </authorList>
    </citation>
    <scope>NUCLEOTIDE SEQUENCE [LARGE SCALE GENOMIC DNA]</scope>
    <source>
        <strain evidence="2 3">MCA 3882</strain>
    </source>
</reference>
<proteinExistence type="predicted"/>
<keyword evidence="1" id="KW-0812">Transmembrane</keyword>
<feature type="transmembrane region" description="Helical" evidence="1">
    <location>
        <begin position="149"/>
        <end position="171"/>
    </location>
</feature>
<dbReference type="InParanoid" id="A0A316V8U3"/>
<sequence length="232" mass="25242">MVRKAFCVPALVTSFIAIVLLVLTTVSVPTTYHKSTPFDVVRANNLGGAVDLTSDNRSGMSRLRFGLWGYCSQPVNSDRFSECTNPLDHMYVATFATPGAANESSYKTASVKQGYTRGLVTAAVALVASVIAFILSFIPSLIVELIASFVYLIATLITLAAFIVQIVFFVYVRHEIHDVAENASVYPGPAFYFTLISIPLLFFSALTVCCGYRKGRKDTVTDDTSSKHVLKA</sequence>
<keyword evidence="3" id="KW-1185">Reference proteome</keyword>
<dbReference type="Gene3D" id="1.20.140.150">
    <property type="match status" value="1"/>
</dbReference>
<dbReference type="RefSeq" id="XP_025353760.1">
    <property type="nucleotide sequence ID" value="XM_025499052.1"/>
</dbReference>
<accession>A0A316V8U3</accession>
<dbReference type="GO" id="GO:0005886">
    <property type="term" value="C:plasma membrane"/>
    <property type="evidence" value="ECO:0007669"/>
    <property type="project" value="InterPro"/>
</dbReference>
<feature type="transmembrane region" description="Helical" evidence="1">
    <location>
        <begin position="191"/>
        <end position="212"/>
    </location>
</feature>
<keyword evidence="1" id="KW-0472">Membrane</keyword>
<dbReference type="OrthoDB" id="2354757at2759"/>